<dbReference type="EMBL" id="JACEZS010000014">
    <property type="protein sequence ID" value="MBA5606986.1"/>
    <property type="molecule type" value="Genomic_DNA"/>
</dbReference>
<dbReference type="Pfam" id="PF01389">
    <property type="entry name" value="OmpA_membrane"/>
    <property type="match status" value="1"/>
</dbReference>
<evidence type="ECO:0000259" key="3">
    <source>
        <dbReference type="Pfam" id="PF01389"/>
    </source>
</evidence>
<evidence type="ECO:0000313" key="5">
    <source>
        <dbReference type="Proteomes" id="UP000566711"/>
    </source>
</evidence>
<organism evidence="4 5">
    <name type="scientific">Rugamonas fusca</name>
    <dbReference type="NCBI Taxonomy" id="2758568"/>
    <lineage>
        <taxon>Bacteria</taxon>
        <taxon>Pseudomonadati</taxon>
        <taxon>Pseudomonadota</taxon>
        <taxon>Betaproteobacteria</taxon>
        <taxon>Burkholderiales</taxon>
        <taxon>Oxalobacteraceae</taxon>
        <taxon>Telluria group</taxon>
        <taxon>Rugamonas</taxon>
    </lineage>
</organism>
<dbReference type="InterPro" id="IPR011250">
    <property type="entry name" value="OMP/PagP_B-barrel"/>
</dbReference>
<comment type="caution">
    <text evidence="4">The sequence shown here is derived from an EMBL/GenBank/DDBJ whole genome shotgun (WGS) entry which is preliminary data.</text>
</comment>
<dbReference type="RefSeq" id="WP_182219210.1">
    <property type="nucleotide sequence ID" value="NZ_JACEZS010000014.1"/>
</dbReference>
<keyword evidence="2" id="KW-0732">Signal</keyword>
<dbReference type="GO" id="GO:0009279">
    <property type="term" value="C:cell outer membrane"/>
    <property type="evidence" value="ECO:0007669"/>
    <property type="project" value="UniProtKB-SubCell"/>
</dbReference>
<evidence type="ECO:0000256" key="2">
    <source>
        <dbReference type="SAM" id="SignalP"/>
    </source>
</evidence>
<feature type="domain" description="Outer membrane protein OmpA-like transmembrane" evidence="3">
    <location>
        <begin position="20"/>
        <end position="185"/>
    </location>
</feature>
<name>A0A7W2EJD9_9BURK</name>
<evidence type="ECO:0000256" key="1">
    <source>
        <dbReference type="ARBA" id="ARBA00004442"/>
    </source>
</evidence>
<keyword evidence="5" id="KW-1185">Reference proteome</keyword>
<evidence type="ECO:0000313" key="4">
    <source>
        <dbReference type="EMBL" id="MBA5606986.1"/>
    </source>
</evidence>
<dbReference type="SUPFAM" id="SSF56925">
    <property type="entry name" value="OMPA-like"/>
    <property type="match status" value="1"/>
</dbReference>
<protein>
    <submittedName>
        <fullName evidence="4">Outer membrane beta-barrel protein</fullName>
    </submittedName>
</protein>
<dbReference type="Gene3D" id="2.40.160.20">
    <property type="match status" value="1"/>
</dbReference>
<dbReference type="InterPro" id="IPR000498">
    <property type="entry name" value="OmpA-like_TM_dom"/>
</dbReference>
<feature type="chain" id="PRO_5031245878" evidence="2">
    <location>
        <begin position="22"/>
        <end position="185"/>
    </location>
</feature>
<sequence>MKHSIIIAAIAALAAPLAAQADNAYVGANIGRAEQKLEIPSGTGTENTTGFKLYGGYNYTNNFGAEVGYVDFRKVEGSDSGYGASSKPSAIYAAATGTLPLNAQFSLFGKLGVAYNHTTIEAWLPGQFYSTSKNKTQAMIGIGASFALDQKITFVAEYENFGKVAEQNSLNVKADLLSVGVRVKF</sequence>
<gene>
    <name evidence="4" type="ORF">H3H36_16635</name>
</gene>
<dbReference type="Proteomes" id="UP000566711">
    <property type="component" value="Unassembled WGS sequence"/>
</dbReference>
<reference evidence="4 5" key="1">
    <citation type="submission" date="2020-07" db="EMBL/GenBank/DDBJ databases">
        <title>Novel species isolated from subtropical streams in China.</title>
        <authorList>
            <person name="Lu H."/>
        </authorList>
    </citation>
    <scope>NUCLEOTIDE SEQUENCE [LARGE SCALE GENOMIC DNA]</scope>
    <source>
        <strain evidence="4 5">FT3S</strain>
    </source>
</reference>
<proteinExistence type="predicted"/>
<dbReference type="AlphaFoldDB" id="A0A7W2EJD9"/>
<comment type="subcellular location">
    <subcellularLocation>
        <location evidence="1">Cell outer membrane</location>
    </subcellularLocation>
</comment>
<feature type="signal peptide" evidence="2">
    <location>
        <begin position="1"/>
        <end position="21"/>
    </location>
</feature>
<accession>A0A7W2EJD9</accession>